<dbReference type="AlphaFoldDB" id="A0A4S5CGW5"/>
<gene>
    <name evidence="1" type="ORF">E8Q35_15425</name>
</gene>
<organism evidence="1 2">
    <name type="scientific">Aeromonas veronii</name>
    <dbReference type="NCBI Taxonomy" id="654"/>
    <lineage>
        <taxon>Bacteria</taxon>
        <taxon>Pseudomonadati</taxon>
        <taxon>Pseudomonadota</taxon>
        <taxon>Gammaproteobacteria</taxon>
        <taxon>Aeromonadales</taxon>
        <taxon>Aeromonadaceae</taxon>
        <taxon>Aeromonas</taxon>
    </lineage>
</organism>
<evidence type="ECO:0000313" key="1">
    <source>
        <dbReference type="EMBL" id="THJ43693.1"/>
    </source>
</evidence>
<sequence>MARPGFLGRIAKACKGNIDEARTTAQKEALIAQLHAIDADEVEVDGRKVNKAALIAAIAGAGLLLPRTAFAGWMDDLANKLMSGITSAIKPIFDTFGKVLAGDFGAIFDKTSEKVTIAIGGMTDVLGTVITDAENNRVKQDTKPAPDECASDLIGKESTQAQNRATVHAVQESVSVSNRIMTSSAGAGRATLQQIQGRYGEIPKESINPTLALSKHNIVDKAELDKLRESKNIMAGDTAYVGSQELIKTTLNQYGERAGLDAQARVMAKNLRLQVCLDPQIQMLAARDGTQGESKMSLLQKEIERTYGSDEDGWRKEINLAASSVPLLKDLAKQISLQNKLMLEQLMLSERQGLLTSVSILEKMDQNRTDNLRHEAV</sequence>
<reference evidence="1 2" key="1">
    <citation type="submission" date="2019-04" db="EMBL/GenBank/DDBJ databases">
        <title>Comparative genomics of Aeromonas veronii strains pathogenic to fish.</title>
        <authorList>
            <person name="Cascarano M.C."/>
            <person name="Smyrli M."/>
            <person name="Katharios P."/>
        </authorList>
    </citation>
    <scope>NUCLEOTIDE SEQUENCE [LARGE SCALE GENOMIC DNA]</scope>
    <source>
        <strain evidence="1 2">XU1</strain>
    </source>
</reference>
<dbReference type="Proteomes" id="UP000309618">
    <property type="component" value="Unassembled WGS sequence"/>
</dbReference>
<accession>A0A4S5CGW5</accession>
<dbReference type="EMBL" id="SSUX01000011">
    <property type="protein sequence ID" value="THJ43693.1"/>
    <property type="molecule type" value="Genomic_DNA"/>
</dbReference>
<name>A0A4S5CGW5_AERVE</name>
<dbReference type="RefSeq" id="WP_136502132.1">
    <property type="nucleotide sequence ID" value="NZ_SSUX01000011.1"/>
</dbReference>
<proteinExistence type="predicted"/>
<evidence type="ECO:0000313" key="2">
    <source>
        <dbReference type="Proteomes" id="UP000309618"/>
    </source>
</evidence>
<protein>
    <submittedName>
        <fullName evidence="1">Uncharacterized protein</fullName>
    </submittedName>
</protein>
<comment type="caution">
    <text evidence="1">The sequence shown here is derived from an EMBL/GenBank/DDBJ whole genome shotgun (WGS) entry which is preliminary data.</text>
</comment>